<evidence type="ECO:0000313" key="3">
    <source>
        <dbReference type="Proteomes" id="UP001328107"/>
    </source>
</evidence>
<comment type="caution">
    <text evidence="2">The sequence shown here is derived from an EMBL/GenBank/DDBJ whole genome shotgun (WGS) entry which is preliminary data.</text>
</comment>
<feature type="compositionally biased region" description="Basic and acidic residues" evidence="1">
    <location>
        <begin position="55"/>
        <end position="83"/>
    </location>
</feature>
<protein>
    <submittedName>
        <fullName evidence="2">Uncharacterized protein</fullName>
    </submittedName>
</protein>
<reference evidence="3" key="1">
    <citation type="submission" date="2022-10" db="EMBL/GenBank/DDBJ databases">
        <title>Genome assembly of Pristionchus species.</title>
        <authorList>
            <person name="Yoshida K."/>
            <person name="Sommer R.J."/>
        </authorList>
    </citation>
    <scope>NUCLEOTIDE SEQUENCE [LARGE SCALE GENOMIC DNA]</scope>
    <source>
        <strain evidence="3">RS5460</strain>
    </source>
</reference>
<proteinExistence type="predicted"/>
<sequence length="91" mass="10423">TLCCFHAKRCQKKGCKIPFCGSRFRKMMEQKRLKPEKANAASSSTTGPSTSNISQKKDGRWERKTVKSERKNTSDKEIKDGNAKVRNIIFR</sequence>
<dbReference type="Proteomes" id="UP001328107">
    <property type="component" value="Unassembled WGS sequence"/>
</dbReference>
<evidence type="ECO:0000256" key="1">
    <source>
        <dbReference type="SAM" id="MobiDB-lite"/>
    </source>
</evidence>
<name>A0AAN5I903_9BILA</name>
<accession>A0AAN5I903</accession>
<dbReference type="AlphaFoldDB" id="A0AAN5I903"/>
<feature type="non-terminal residue" evidence="2">
    <location>
        <position position="91"/>
    </location>
</feature>
<feature type="compositionally biased region" description="Low complexity" evidence="1">
    <location>
        <begin position="38"/>
        <end position="54"/>
    </location>
</feature>
<evidence type="ECO:0000313" key="2">
    <source>
        <dbReference type="EMBL" id="GMR55530.1"/>
    </source>
</evidence>
<dbReference type="EMBL" id="BTRK01000005">
    <property type="protein sequence ID" value="GMR55530.1"/>
    <property type="molecule type" value="Genomic_DNA"/>
</dbReference>
<gene>
    <name evidence="2" type="ORF">PMAYCL1PPCAC_25725</name>
</gene>
<organism evidence="2 3">
    <name type="scientific">Pristionchus mayeri</name>
    <dbReference type="NCBI Taxonomy" id="1317129"/>
    <lineage>
        <taxon>Eukaryota</taxon>
        <taxon>Metazoa</taxon>
        <taxon>Ecdysozoa</taxon>
        <taxon>Nematoda</taxon>
        <taxon>Chromadorea</taxon>
        <taxon>Rhabditida</taxon>
        <taxon>Rhabditina</taxon>
        <taxon>Diplogasteromorpha</taxon>
        <taxon>Diplogasteroidea</taxon>
        <taxon>Neodiplogasteridae</taxon>
        <taxon>Pristionchus</taxon>
    </lineage>
</organism>
<feature type="region of interest" description="Disordered" evidence="1">
    <location>
        <begin position="30"/>
        <end position="91"/>
    </location>
</feature>
<feature type="non-terminal residue" evidence="2">
    <location>
        <position position="1"/>
    </location>
</feature>
<keyword evidence="3" id="KW-1185">Reference proteome</keyword>
<dbReference type="InterPro" id="IPR035898">
    <property type="entry name" value="TAZ_dom_sf"/>
</dbReference>
<dbReference type="Gene3D" id="1.20.1020.10">
    <property type="entry name" value="TAZ domain"/>
    <property type="match status" value="1"/>
</dbReference>